<dbReference type="Gene3D" id="1.10.10.60">
    <property type="entry name" value="Homeodomain-like"/>
    <property type="match status" value="1"/>
</dbReference>
<protein>
    <submittedName>
        <fullName evidence="2">Mor family transcriptional regulator</fullName>
    </submittedName>
</protein>
<name>A0ABS2NPL0_9FIRM</name>
<evidence type="ECO:0000313" key="3">
    <source>
        <dbReference type="Proteomes" id="UP001314796"/>
    </source>
</evidence>
<dbReference type="InterPro" id="IPR014875">
    <property type="entry name" value="Mor_transcription_activator"/>
</dbReference>
<keyword evidence="3" id="KW-1185">Reference proteome</keyword>
<dbReference type="RefSeq" id="WP_204401519.1">
    <property type="nucleotide sequence ID" value="NZ_JAFBEE010000007.1"/>
</dbReference>
<organism evidence="2 3">
    <name type="scientific">Alkaliphilus hydrothermalis</name>
    <dbReference type="NCBI Taxonomy" id="1482730"/>
    <lineage>
        <taxon>Bacteria</taxon>
        <taxon>Bacillati</taxon>
        <taxon>Bacillota</taxon>
        <taxon>Clostridia</taxon>
        <taxon>Peptostreptococcales</taxon>
        <taxon>Natronincolaceae</taxon>
        <taxon>Alkaliphilus</taxon>
    </lineage>
</organism>
<dbReference type="InterPro" id="IPR052411">
    <property type="entry name" value="c-mor_Regulatory_Protein"/>
</dbReference>
<dbReference type="InterPro" id="IPR049739">
    <property type="entry name" value="YraL-like"/>
</dbReference>
<evidence type="ECO:0000259" key="1">
    <source>
        <dbReference type="Pfam" id="PF08765"/>
    </source>
</evidence>
<comment type="caution">
    <text evidence="2">The sequence shown here is derived from an EMBL/GenBank/DDBJ whole genome shotgun (WGS) entry which is preliminary data.</text>
</comment>
<dbReference type="InterPro" id="IPR009057">
    <property type="entry name" value="Homeodomain-like_sf"/>
</dbReference>
<dbReference type="SUPFAM" id="SSF46689">
    <property type="entry name" value="Homeodomain-like"/>
    <property type="match status" value="1"/>
</dbReference>
<dbReference type="Pfam" id="PF08765">
    <property type="entry name" value="Mor"/>
    <property type="match status" value="1"/>
</dbReference>
<evidence type="ECO:0000313" key="2">
    <source>
        <dbReference type="EMBL" id="MBM7614883.1"/>
    </source>
</evidence>
<dbReference type="Proteomes" id="UP001314796">
    <property type="component" value="Unassembled WGS sequence"/>
</dbReference>
<reference evidence="2 3" key="1">
    <citation type="submission" date="2021-01" db="EMBL/GenBank/DDBJ databases">
        <title>Genomic Encyclopedia of Type Strains, Phase IV (KMG-IV): sequencing the most valuable type-strain genomes for metagenomic binning, comparative biology and taxonomic classification.</title>
        <authorList>
            <person name="Goeker M."/>
        </authorList>
    </citation>
    <scope>NUCLEOTIDE SEQUENCE [LARGE SCALE GENOMIC DNA]</scope>
    <source>
        <strain evidence="2 3">DSM 25890</strain>
    </source>
</reference>
<dbReference type="NCBIfam" id="NF040785">
    <property type="entry name" value="CD3324_fam"/>
    <property type="match status" value="1"/>
</dbReference>
<dbReference type="PANTHER" id="PTHR37812:SF1">
    <property type="entry name" value="MU-LIKE PROPHAGE FLUMU PROTEIN C"/>
    <property type="match status" value="1"/>
</dbReference>
<feature type="domain" description="Mor transcription activator" evidence="1">
    <location>
        <begin position="12"/>
        <end position="91"/>
    </location>
</feature>
<dbReference type="EMBL" id="JAFBEE010000007">
    <property type="protein sequence ID" value="MBM7614883.1"/>
    <property type="molecule type" value="Genomic_DNA"/>
</dbReference>
<sequence length="92" mass="10910">MGHISAQSVLPEEVVELIQQYIDGEYLYIPRKIENKKSWGEKNGTKNNFKNRDKEIFNKYTQGTTVVELAEVYYLSEKSIRRILSKEKRRKL</sequence>
<dbReference type="PANTHER" id="PTHR37812">
    <property type="entry name" value="MU-LIKE PROPHAGE FLUMU PROTEIN C"/>
    <property type="match status" value="1"/>
</dbReference>
<accession>A0ABS2NPL0</accession>
<proteinExistence type="predicted"/>
<gene>
    <name evidence="2" type="ORF">JOC73_001402</name>
</gene>